<dbReference type="InterPro" id="IPR046150">
    <property type="entry name" value="DUF6152"/>
</dbReference>
<dbReference type="Proteomes" id="UP000030949">
    <property type="component" value="Unassembled WGS sequence"/>
</dbReference>
<dbReference type="Pfam" id="PF19649">
    <property type="entry name" value="DUF6152"/>
    <property type="match status" value="1"/>
</dbReference>
<comment type="caution">
    <text evidence="2">The sequence shown here is derived from an EMBL/GenBank/DDBJ whole genome shotgun (WGS) entry which is preliminary data.</text>
</comment>
<accession>A0A0B1Z6P4</accession>
<feature type="signal peptide" evidence="1">
    <location>
        <begin position="1"/>
        <end position="21"/>
    </location>
</feature>
<dbReference type="OrthoDB" id="513141at2"/>
<organism evidence="2 3">
    <name type="scientific">Pseudomonas frederiksbergensis</name>
    <dbReference type="NCBI Taxonomy" id="104087"/>
    <lineage>
        <taxon>Bacteria</taxon>
        <taxon>Pseudomonadati</taxon>
        <taxon>Pseudomonadota</taxon>
        <taxon>Gammaproteobacteria</taxon>
        <taxon>Pseudomonadales</taxon>
        <taxon>Pseudomonadaceae</taxon>
        <taxon>Pseudomonas</taxon>
    </lineage>
</organism>
<evidence type="ECO:0000256" key="1">
    <source>
        <dbReference type="SAM" id="SignalP"/>
    </source>
</evidence>
<protein>
    <recommendedName>
        <fullName evidence="4">DUF5666 domain-containing protein</fullName>
    </recommendedName>
</protein>
<sequence>MNMILRCFGLSSMLVATAALAHHGWSEYDASKPLTLEGTIKESGYSHPHGTVRLQTTEKTWTVVLAPPSRMENRGLTKDMLKAGNRATVVGYANKNKPDELRAERITIDDKTTELR</sequence>
<name>A0A0B1Z6P4_9PSED</name>
<feature type="chain" id="PRO_5002064634" description="DUF5666 domain-containing protein" evidence="1">
    <location>
        <begin position="22"/>
        <end position="116"/>
    </location>
</feature>
<evidence type="ECO:0000313" key="2">
    <source>
        <dbReference type="EMBL" id="KHK66749.1"/>
    </source>
</evidence>
<reference evidence="3" key="1">
    <citation type="submission" date="2015-03" db="EMBL/GenBank/DDBJ databases">
        <title>Pseudomonas frederiksbergensis hydrocarbon degrader.</title>
        <authorList>
            <person name="Brown L.M."/>
            <person name="Ruiz O.N."/>
            <person name="Mueller S."/>
            <person name="Gunasekera T.S."/>
        </authorList>
    </citation>
    <scope>NUCLEOTIDE SEQUENCE [LARGE SCALE GENOMIC DNA]</scope>
    <source>
        <strain evidence="3">SI8</strain>
    </source>
</reference>
<proteinExistence type="predicted"/>
<evidence type="ECO:0000313" key="3">
    <source>
        <dbReference type="Proteomes" id="UP000030949"/>
    </source>
</evidence>
<keyword evidence="1" id="KW-0732">Signal</keyword>
<dbReference type="RefSeq" id="WP_039588732.1">
    <property type="nucleotide sequence ID" value="NZ_JQGJ02000002.1"/>
</dbReference>
<dbReference type="EMBL" id="JQGJ01000001">
    <property type="protein sequence ID" value="KHK66749.1"/>
    <property type="molecule type" value="Genomic_DNA"/>
</dbReference>
<dbReference type="AlphaFoldDB" id="A0A0B1Z6P4"/>
<gene>
    <name evidence="2" type="ORF">JZ00_02605</name>
</gene>
<evidence type="ECO:0008006" key="4">
    <source>
        <dbReference type="Google" id="ProtNLM"/>
    </source>
</evidence>